<evidence type="ECO:0000259" key="5">
    <source>
        <dbReference type="PROSITE" id="PS51015"/>
    </source>
</evidence>
<dbReference type="SUPFAM" id="SSF88697">
    <property type="entry name" value="PUA domain-like"/>
    <property type="match status" value="1"/>
</dbReference>
<dbReference type="InterPro" id="IPR051357">
    <property type="entry name" value="H3K9_HMTase_SUVAR3-9"/>
</dbReference>
<feature type="region of interest" description="Disordered" evidence="4">
    <location>
        <begin position="252"/>
        <end position="288"/>
    </location>
</feature>
<evidence type="ECO:0000256" key="2">
    <source>
        <dbReference type="ARBA" id="ARBA00023242"/>
    </source>
</evidence>
<dbReference type="GO" id="GO:0005634">
    <property type="term" value="C:nucleus"/>
    <property type="evidence" value="ECO:0007669"/>
    <property type="project" value="UniProtKB-SubCell"/>
</dbReference>
<protein>
    <recommendedName>
        <fullName evidence="5">YDG domain-containing protein</fullName>
    </recommendedName>
</protein>
<dbReference type="STRING" id="4555.A0A368RMX6"/>
<evidence type="ECO:0000313" key="6">
    <source>
        <dbReference type="EMBL" id="RCV30950.1"/>
    </source>
</evidence>
<accession>A0A368RMX6</accession>
<dbReference type="OrthoDB" id="5792673at2759"/>
<evidence type="ECO:0000256" key="3">
    <source>
        <dbReference type="PROSITE-ProRule" id="PRU00358"/>
    </source>
</evidence>
<feature type="compositionally biased region" description="Basic and acidic residues" evidence="4">
    <location>
        <begin position="63"/>
        <end position="75"/>
    </location>
</feature>
<feature type="region of interest" description="Disordered" evidence="4">
    <location>
        <begin position="60"/>
        <end position="81"/>
    </location>
</feature>
<sequence>MSFYFDRLEAARRQQRMTAGGAAVGCAPPPRAWPYYYNYQHAALLPRSPTLPVPPLHAGEGGVGHERGGGRRDTWRGGSVPRCEAGPVSAGVGAAWAGGNTVSVGGADGLDGDSVRGVAGSVATAPGREEGGGVGGREEREVRRKKCLVAPTPDARCAPPKRRAVPARRRFPPGCGRDAAAPPLTLRGARAGGSGALQESGAPPPPLAGGRDRVLFEAAASPSAAAAGSSALNKACAADGAAGATTDGAHHCPGAALEKPSEAPGKNSVATANGVAGPGSGESSKSNCNLVPSVRFLPKPTMVSAYRRFPPGCRRPAAPLPVGGGSSREWSPSSSEAVPSDRDDMEIVAPLCSGAANGASQNEGLEEGEVASEAQESPSATLHDEATACRHGASVEVYASHTSSSEEMIGNAWKCEENKSVGSSCNFVAESLAQGLAKEHLNGETKSVKPPKLIQKPALNTQCRPFAKETEQETEFGRHTTNASEDTDEFTDQAIQDPISADKCHWTKGKDAATVSNYFGPKKKVKDKKDSILEHDDIVKAIAVHEGKFEHEPQDADARSKVKMLCRRFESICRAIVQSAEQRSLKVRRIDLAADKLMRKLPGFTKLGPIVGTVPGVEIGDEFLYRVQLTLVGLHRPYQGGIDTTRDDHGVLIAISVVASGGYPDELSCPGELIYTGSGKDGCDQKLEHGNLALRNCVERKVPVRVIQGFKGLNREGGSHSRAKEITTFTYDGLYRVVDCWKEGRPGSKVFKYKLQRIPGQPGLPLHVDKFVRKNNT</sequence>
<dbReference type="SMART" id="SM00466">
    <property type="entry name" value="SRA"/>
    <property type="match status" value="1"/>
</dbReference>
<dbReference type="Gene3D" id="2.30.280.10">
    <property type="entry name" value="SRA-YDG"/>
    <property type="match status" value="1"/>
</dbReference>
<proteinExistence type="predicted"/>
<dbReference type="Pfam" id="PF02182">
    <property type="entry name" value="SAD_SRA"/>
    <property type="match status" value="1"/>
</dbReference>
<dbReference type="PANTHER" id="PTHR45660:SF85">
    <property type="entry name" value="YDG_SRA DOMAIN CONTAINING PROTEIN-RELATED"/>
    <property type="match status" value="1"/>
</dbReference>
<feature type="region of interest" description="Disordered" evidence="4">
    <location>
        <begin position="123"/>
        <end position="211"/>
    </location>
</feature>
<evidence type="ECO:0000256" key="1">
    <source>
        <dbReference type="ARBA" id="ARBA00004286"/>
    </source>
</evidence>
<dbReference type="PANTHER" id="PTHR45660">
    <property type="entry name" value="HISTONE-LYSINE N-METHYLTRANSFERASE SETMAR"/>
    <property type="match status" value="1"/>
</dbReference>
<evidence type="ECO:0000256" key="4">
    <source>
        <dbReference type="SAM" id="MobiDB-lite"/>
    </source>
</evidence>
<reference evidence="6" key="1">
    <citation type="journal article" date="2012" name="Nat. Biotechnol.">
        <title>Reference genome sequence of the model plant Setaria.</title>
        <authorList>
            <person name="Bennetzen J.L."/>
            <person name="Schmutz J."/>
            <person name="Wang H."/>
            <person name="Percifield R."/>
            <person name="Hawkins J."/>
            <person name="Pontaroli A.C."/>
            <person name="Estep M."/>
            <person name="Feng L."/>
            <person name="Vaughn J.N."/>
            <person name="Grimwood J."/>
            <person name="Jenkins J."/>
            <person name="Barry K."/>
            <person name="Lindquist E."/>
            <person name="Hellsten U."/>
            <person name="Deshpande S."/>
            <person name="Wang X."/>
            <person name="Wu X."/>
            <person name="Mitros T."/>
            <person name="Triplett J."/>
            <person name="Yang X."/>
            <person name="Ye C.Y."/>
            <person name="Mauro-Herrera M."/>
            <person name="Wang L."/>
            <person name="Li P."/>
            <person name="Sharma M."/>
            <person name="Sharma R."/>
            <person name="Ronald P.C."/>
            <person name="Panaud O."/>
            <person name="Kellogg E.A."/>
            <person name="Brutnell T.P."/>
            <person name="Doust A.N."/>
            <person name="Tuskan G.A."/>
            <person name="Rokhsar D."/>
            <person name="Devos K.M."/>
        </authorList>
    </citation>
    <scope>NUCLEOTIDE SEQUENCE [LARGE SCALE GENOMIC DNA]</scope>
    <source>
        <strain evidence="6">Yugu1</strain>
    </source>
</reference>
<organism evidence="6">
    <name type="scientific">Setaria italica</name>
    <name type="common">Foxtail millet</name>
    <name type="synonym">Panicum italicum</name>
    <dbReference type="NCBI Taxonomy" id="4555"/>
    <lineage>
        <taxon>Eukaryota</taxon>
        <taxon>Viridiplantae</taxon>
        <taxon>Streptophyta</taxon>
        <taxon>Embryophyta</taxon>
        <taxon>Tracheophyta</taxon>
        <taxon>Spermatophyta</taxon>
        <taxon>Magnoliopsida</taxon>
        <taxon>Liliopsida</taxon>
        <taxon>Poales</taxon>
        <taxon>Poaceae</taxon>
        <taxon>PACMAD clade</taxon>
        <taxon>Panicoideae</taxon>
        <taxon>Panicodae</taxon>
        <taxon>Paniceae</taxon>
        <taxon>Cenchrinae</taxon>
        <taxon>Setaria</taxon>
    </lineage>
</organism>
<reference evidence="6" key="2">
    <citation type="submission" date="2015-07" db="EMBL/GenBank/DDBJ databases">
        <authorList>
            <person name="Noorani M."/>
        </authorList>
    </citation>
    <scope>NUCLEOTIDE SEQUENCE</scope>
    <source>
        <strain evidence="6">Yugu1</strain>
    </source>
</reference>
<dbReference type="GO" id="GO:0005694">
    <property type="term" value="C:chromosome"/>
    <property type="evidence" value="ECO:0007669"/>
    <property type="project" value="UniProtKB-SubCell"/>
</dbReference>
<dbReference type="AlphaFoldDB" id="A0A368RMX6"/>
<keyword evidence="2 3" id="KW-0539">Nucleus</keyword>
<dbReference type="InterPro" id="IPR015947">
    <property type="entry name" value="PUA-like_sf"/>
</dbReference>
<feature type="region of interest" description="Disordered" evidence="4">
    <location>
        <begin position="309"/>
        <end position="341"/>
    </location>
</feature>
<name>A0A368RMX6_SETIT</name>
<comment type="subcellular location">
    <subcellularLocation>
        <location evidence="1">Chromosome</location>
    </subcellularLocation>
    <subcellularLocation>
        <location evidence="3">Nucleus</location>
    </subcellularLocation>
</comment>
<feature type="region of interest" description="Disordered" evidence="4">
    <location>
        <begin position="355"/>
        <end position="384"/>
    </location>
</feature>
<dbReference type="EMBL" id="CM003533">
    <property type="protein sequence ID" value="RCV30950.1"/>
    <property type="molecule type" value="Genomic_DNA"/>
</dbReference>
<dbReference type="PROSITE" id="PS51015">
    <property type="entry name" value="YDG"/>
    <property type="match status" value="1"/>
</dbReference>
<feature type="compositionally biased region" description="Basic and acidic residues" evidence="4">
    <location>
        <begin position="127"/>
        <end position="142"/>
    </location>
</feature>
<dbReference type="InterPro" id="IPR003105">
    <property type="entry name" value="SRA_YDG"/>
</dbReference>
<feature type="compositionally biased region" description="Basic residues" evidence="4">
    <location>
        <begin position="159"/>
        <end position="171"/>
    </location>
</feature>
<dbReference type="InterPro" id="IPR036987">
    <property type="entry name" value="SRA-YDG_sf"/>
</dbReference>
<feature type="domain" description="YDG" evidence="5">
    <location>
        <begin position="612"/>
        <end position="757"/>
    </location>
</feature>
<gene>
    <name evidence="6" type="ORF">SETIT_6G137100v2</name>
</gene>